<dbReference type="GO" id="GO:0004017">
    <property type="term" value="F:AMP kinase activity"/>
    <property type="evidence" value="ECO:0007669"/>
    <property type="project" value="UniProtKB-UniRule"/>
</dbReference>
<dbReference type="EMBL" id="PFAV01000003">
    <property type="protein sequence ID" value="PIR91838.1"/>
    <property type="molecule type" value="Genomic_DNA"/>
</dbReference>
<dbReference type="HAMAP" id="MF_00235">
    <property type="entry name" value="Adenylate_kinase_Adk"/>
    <property type="match status" value="1"/>
</dbReference>
<evidence type="ECO:0000256" key="1">
    <source>
        <dbReference type="ARBA" id="ARBA00022679"/>
    </source>
</evidence>
<keyword evidence="5" id="KW-0862">Zinc</keyword>
<comment type="function">
    <text evidence="5">Catalyzes the reversible transfer of the terminal phosphate group between ATP and AMP. Plays an important role in cellular energy homeostasis and in adenine nucleotide metabolism.</text>
</comment>
<dbReference type="EC" id="2.7.4.3" evidence="5 7"/>
<feature type="binding site" evidence="5">
    <location>
        <position position="158"/>
    </location>
    <ligand>
        <name>Zn(2+)</name>
        <dbReference type="ChEBI" id="CHEBI:29105"/>
        <note>structural</note>
    </ligand>
</feature>
<comment type="similarity">
    <text evidence="5 6">Belongs to the adenylate kinase family.</text>
</comment>
<evidence type="ECO:0000256" key="2">
    <source>
        <dbReference type="ARBA" id="ARBA00022727"/>
    </source>
</evidence>
<dbReference type="GO" id="GO:0005524">
    <property type="term" value="F:ATP binding"/>
    <property type="evidence" value="ECO:0007669"/>
    <property type="project" value="UniProtKB-UniRule"/>
</dbReference>
<dbReference type="Pfam" id="PF00406">
    <property type="entry name" value="ADK"/>
    <property type="match status" value="1"/>
</dbReference>
<dbReference type="InterPro" id="IPR027417">
    <property type="entry name" value="P-loop_NTPase"/>
</dbReference>
<feature type="binding site" evidence="5">
    <location>
        <position position="36"/>
    </location>
    <ligand>
        <name>AMP</name>
        <dbReference type="ChEBI" id="CHEBI:456215"/>
    </ligand>
</feature>
<dbReference type="GO" id="GO:0005737">
    <property type="term" value="C:cytoplasm"/>
    <property type="evidence" value="ECO:0007669"/>
    <property type="project" value="UniProtKB-SubCell"/>
</dbReference>
<sequence>MAQEKLVVILIGPPGAGKGTQLELLQNKLGLEVIGSGELLRERKKKKDFTGRKIGQCIDAGNRVPTPVIFKLWVDRMEKLKKLGNLKGFIIDGSPRTIFEAEMIDLSLGWYEWSNNTKVVYIKISKEESISRLTNRRICKNCGHNIPYIGNYKELTQCDKCGGELYRRPDDTKKGIRARWKWFRTDVMPALNYYRRANKLLEVNGEQSIENVSRDIFKVIKQK</sequence>
<feature type="binding site" evidence="5">
    <location>
        <position position="207"/>
    </location>
    <ligand>
        <name>ATP</name>
        <dbReference type="ChEBI" id="CHEBI:30616"/>
    </ligand>
</feature>
<evidence type="ECO:0000256" key="7">
    <source>
        <dbReference type="RuleBase" id="RU003331"/>
    </source>
</evidence>
<comment type="pathway">
    <text evidence="5">Purine metabolism; AMP biosynthesis via salvage pathway; AMP from ADP: step 1/1.</text>
</comment>
<feature type="binding site" evidence="5">
    <location>
        <position position="161"/>
    </location>
    <ligand>
        <name>Zn(2+)</name>
        <dbReference type="ChEBI" id="CHEBI:29105"/>
        <note>structural</note>
    </ligand>
</feature>
<evidence type="ECO:0000256" key="6">
    <source>
        <dbReference type="RuleBase" id="RU003330"/>
    </source>
</evidence>
<comment type="catalytic activity">
    <reaction evidence="5 7">
        <text>AMP + ATP = 2 ADP</text>
        <dbReference type="Rhea" id="RHEA:12973"/>
        <dbReference type="ChEBI" id="CHEBI:30616"/>
        <dbReference type="ChEBI" id="CHEBI:456215"/>
        <dbReference type="ChEBI" id="CHEBI:456216"/>
        <dbReference type="EC" id="2.7.4.3"/>
    </reaction>
</comment>
<organism evidence="8 9">
    <name type="scientific">bacterium (Candidatus Gribaldobacteria) CG10_big_fil_rev_8_21_14_0_10_41_12</name>
    <dbReference type="NCBI Taxonomy" id="2014277"/>
    <lineage>
        <taxon>Bacteria</taxon>
        <taxon>Candidatus Gribaldobacteria</taxon>
    </lineage>
</organism>
<evidence type="ECO:0000256" key="4">
    <source>
        <dbReference type="ARBA" id="ARBA00022777"/>
    </source>
</evidence>
<feature type="binding site" evidence="5">
    <location>
        <position position="142"/>
    </location>
    <ligand>
        <name>Zn(2+)</name>
        <dbReference type="ChEBI" id="CHEBI:29105"/>
        <note>structural</note>
    </ligand>
</feature>
<feature type="region of interest" description="NMP" evidence="5">
    <location>
        <begin position="35"/>
        <end position="64"/>
    </location>
</feature>
<accession>A0A2H0UYF0</accession>
<reference evidence="9" key="1">
    <citation type="submission" date="2017-09" db="EMBL/GenBank/DDBJ databases">
        <title>Depth-based differentiation of microbial function through sediment-hosted aquifers and enrichment of novel symbionts in the deep terrestrial subsurface.</title>
        <authorList>
            <person name="Probst A.J."/>
            <person name="Ladd B."/>
            <person name="Jarett J.K."/>
            <person name="Geller-Mcgrath D.E."/>
            <person name="Sieber C.M.K."/>
            <person name="Emerson J.B."/>
            <person name="Anantharaman K."/>
            <person name="Thomas B.C."/>
            <person name="Malmstrom R."/>
            <person name="Stieglmeier M."/>
            <person name="Klingl A."/>
            <person name="Woyke T."/>
            <person name="Ryan C.M."/>
            <person name="Banfield J.F."/>
        </authorList>
    </citation>
    <scope>NUCLEOTIDE SEQUENCE [LARGE SCALE GENOMIC DNA]</scope>
</reference>
<gene>
    <name evidence="5" type="primary">adk</name>
    <name evidence="8" type="ORF">COU03_00250</name>
</gene>
<comment type="caution">
    <text evidence="8">The sequence shown here is derived from an EMBL/GenBank/DDBJ whole genome shotgun (WGS) entry which is preliminary data.</text>
</comment>
<keyword evidence="5" id="KW-0963">Cytoplasm</keyword>
<dbReference type="CDD" id="cd01428">
    <property type="entry name" value="ADK"/>
    <property type="match status" value="1"/>
</dbReference>
<comment type="subunit">
    <text evidence="5 7">Monomer.</text>
</comment>
<keyword evidence="2 5" id="KW-0545">Nucleotide biosynthesis</keyword>
<dbReference type="UniPathway" id="UPA00588">
    <property type="reaction ID" value="UER00649"/>
</dbReference>
<feature type="binding site" evidence="5">
    <location>
        <position position="139"/>
    </location>
    <ligand>
        <name>Zn(2+)</name>
        <dbReference type="ChEBI" id="CHEBI:29105"/>
        <note>structural</note>
    </ligand>
</feature>
<protein>
    <recommendedName>
        <fullName evidence="5 7">Adenylate kinase</fullName>
        <shortName evidence="5">AK</shortName>
        <ecNumber evidence="5 7">2.7.4.3</ecNumber>
    </recommendedName>
    <alternativeName>
        <fullName evidence="5">ATP-AMP transphosphorylase</fullName>
    </alternativeName>
    <alternativeName>
        <fullName evidence="5">ATP:AMP phosphotransferase</fullName>
    </alternativeName>
    <alternativeName>
        <fullName evidence="5">Adenylate monophosphate kinase</fullName>
    </alternativeName>
</protein>
<feature type="binding site" evidence="5">
    <location>
        <position position="41"/>
    </location>
    <ligand>
        <name>AMP</name>
        <dbReference type="ChEBI" id="CHEBI:456215"/>
    </ligand>
</feature>
<keyword evidence="5" id="KW-0479">Metal-binding</keyword>
<feature type="binding site" evidence="5">
    <location>
        <position position="179"/>
    </location>
    <ligand>
        <name>AMP</name>
        <dbReference type="ChEBI" id="CHEBI:456215"/>
    </ligand>
</feature>
<name>A0A2H0UYF0_9BACT</name>
<comment type="subcellular location">
    <subcellularLocation>
        <location evidence="5 7">Cytoplasm</location>
    </subcellularLocation>
</comment>
<keyword evidence="1 5" id="KW-0808">Transferase</keyword>
<evidence type="ECO:0000313" key="9">
    <source>
        <dbReference type="Proteomes" id="UP000228906"/>
    </source>
</evidence>
<evidence type="ECO:0000256" key="3">
    <source>
        <dbReference type="ARBA" id="ARBA00022741"/>
    </source>
</evidence>
<dbReference type="InterPro" id="IPR000850">
    <property type="entry name" value="Adenylat/UMP-CMP_kin"/>
</dbReference>
<evidence type="ECO:0000313" key="8">
    <source>
        <dbReference type="EMBL" id="PIR91838.1"/>
    </source>
</evidence>
<evidence type="ECO:0000256" key="5">
    <source>
        <dbReference type="HAMAP-Rule" id="MF_00235"/>
    </source>
</evidence>
<comment type="caution">
    <text evidence="5">Lacks conserved residue(s) required for the propagation of feature annotation.</text>
</comment>
<dbReference type="GO" id="GO:0008270">
    <property type="term" value="F:zinc ion binding"/>
    <property type="evidence" value="ECO:0007669"/>
    <property type="project" value="UniProtKB-UniRule"/>
</dbReference>
<keyword evidence="4 5" id="KW-0418">Kinase</keyword>
<dbReference type="Proteomes" id="UP000228906">
    <property type="component" value="Unassembled WGS sequence"/>
</dbReference>
<feature type="binding site" evidence="5">
    <location>
        <begin position="15"/>
        <end position="20"/>
    </location>
    <ligand>
        <name>ATP</name>
        <dbReference type="ChEBI" id="CHEBI:30616"/>
    </ligand>
</feature>
<feature type="binding site" evidence="5">
    <location>
        <position position="168"/>
    </location>
    <ligand>
        <name>AMP</name>
        <dbReference type="ChEBI" id="CHEBI:456215"/>
    </ligand>
</feature>
<dbReference type="AlphaFoldDB" id="A0A2H0UYF0"/>
<dbReference type="Gene3D" id="3.40.50.300">
    <property type="entry name" value="P-loop containing nucleotide triphosphate hydrolases"/>
    <property type="match status" value="1"/>
</dbReference>
<keyword evidence="3 5" id="KW-0547">Nucleotide-binding</keyword>
<keyword evidence="5 7" id="KW-0067">ATP-binding</keyword>
<dbReference type="PANTHER" id="PTHR23359">
    <property type="entry name" value="NUCLEOTIDE KINASE"/>
    <property type="match status" value="1"/>
</dbReference>
<dbReference type="PRINTS" id="PR00094">
    <property type="entry name" value="ADENYLTKNASE"/>
</dbReference>
<feature type="binding site" evidence="5">
    <location>
        <position position="136"/>
    </location>
    <ligand>
        <name>ATP</name>
        <dbReference type="ChEBI" id="CHEBI:30616"/>
    </ligand>
</feature>
<comment type="domain">
    <text evidence="5">Consists of three domains, a large central CORE domain and two small peripheral domains, NMPbind and LID, which undergo movements during catalysis. The LID domain closes over the site of phosphoryl transfer upon ATP binding. Assembling and dissambling the active center during each catalytic cycle provides an effective means to prevent ATP hydrolysis. Some bacteria have evolved a zinc-coordinating structure that stabilizes the LID domain.</text>
</comment>
<dbReference type="SUPFAM" id="SSF52540">
    <property type="entry name" value="P-loop containing nucleoside triphosphate hydrolases"/>
    <property type="match status" value="1"/>
</dbReference>
<proteinExistence type="inferred from homology"/>
<dbReference type="GO" id="GO:0044209">
    <property type="term" value="P:AMP salvage"/>
    <property type="evidence" value="ECO:0007669"/>
    <property type="project" value="UniProtKB-UniRule"/>
</dbReference>